<feature type="domain" description="FAD-binding PCMH-type" evidence="4">
    <location>
        <begin position="1"/>
        <end position="176"/>
    </location>
</feature>
<dbReference type="RefSeq" id="WP_087210599.1">
    <property type="nucleotide sequence ID" value="NZ_CP021431.1"/>
</dbReference>
<evidence type="ECO:0000256" key="2">
    <source>
        <dbReference type="ARBA" id="ARBA00022827"/>
    </source>
</evidence>
<dbReference type="Gene3D" id="3.30.465.10">
    <property type="match status" value="1"/>
</dbReference>
<dbReference type="GO" id="GO:0071949">
    <property type="term" value="F:FAD binding"/>
    <property type="evidence" value="ECO:0007669"/>
    <property type="project" value="InterPro"/>
</dbReference>
<sequence>MKPVPFSHNIADTLQLASKALNTDGSKIIAGGQSIGPMLNLRLVRPTTLIGVTRLEELQKIHIIGDTLSIGAAVTHARIEDGIDGVDLPPMMRHVARSIAYRAVRNKGTLGGSLAHADPAADWVTTMTALDAQLVIRDARGKSRREPMASFMRGAYRTGLQQDECITAVEMPVAMGQALWGYDKICRKVGEFADAIGAIVIHPDLKYARVVVGATEDAPLLLPDMAREIARTATAPSLGDIDSTLATYLPGASRVKRQLLKTALSRAIAKVIPS</sequence>
<dbReference type="PANTHER" id="PTHR42659">
    <property type="entry name" value="XANTHINE DEHYDROGENASE SUBUNIT C-RELATED"/>
    <property type="match status" value="1"/>
</dbReference>
<proteinExistence type="predicted"/>
<dbReference type="InterPro" id="IPR016169">
    <property type="entry name" value="FAD-bd_PCMH_sub2"/>
</dbReference>
<dbReference type="SUPFAM" id="SSF56176">
    <property type="entry name" value="FAD-binding/transporter-associated domain-like"/>
    <property type="match status" value="1"/>
</dbReference>
<evidence type="ECO:0000313" key="6">
    <source>
        <dbReference type="Proteomes" id="UP000195273"/>
    </source>
</evidence>
<reference evidence="5 6" key="1">
    <citation type="submission" date="2017-05" db="EMBL/GenBank/DDBJ databases">
        <title>Genome Sequence of Loktanella vestfoldensis Strain SMR4r Isolated from a Culture of the Diatom Skeletonema marinoi.</title>
        <authorList>
            <person name="Topel M."/>
            <person name="Pinder M.I.M."/>
            <person name="Johansson O.N."/>
            <person name="Kourtchenko O."/>
            <person name="Godhe A."/>
            <person name="Clarke A.K."/>
        </authorList>
    </citation>
    <scope>NUCLEOTIDE SEQUENCE [LARGE SCALE GENOMIC DNA]</scope>
    <source>
        <strain evidence="5 6">SMR4r</strain>
    </source>
</reference>
<dbReference type="Proteomes" id="UP000195273">
    <property type="component" value="Chromosome"/>
</dbReference>
<keyword evidence="6" id="KW-1185">Reference proteome</keyword>
<gene>
    <name evidence="5" type="primary">cdhB</name>
    <name evidence="5" type="ORF">LOKVESSMR4R_03226</name>
</gene>
<evidence type="ECO:0000313" key="5">
    <source>
        <dbReference type="EMBL" id="ARU02507.1"/>
    </source>
</evidence>
<dbReference type="EMBL" id="CP021431">
    <property type="protein sequence ID" value="ARU02507.1"/>
    <property type="molecule type" value="Genomic_DNA"/>
</dbReference>
<dbReference type="EC" id="1.17.5.2" evidence="5"/>
<keyword evidence="2" id="KW-0274">FAD</keyword>
<name>A0A1Y0EFW5_9RHOB</name>
<keyword evidence="3 5" id="KW-0560">Oxidoreductase</keyword>
<dbReference type="KEGG" id="lvs:LOKVESSMR4R_03226"/>
<dbReference type="InterPro" id="IPR036318">
    <property type="entry name" value="FAD-bd_PCMH-like_sf"/>
</dbReference>
<keyword evidence="1" id="KW-0285">Flavoprotein</keyword>
<dbReference type="PANTHER" id="PTHR42659:SF2">
    <property type="entry name" value="XANTHINE DEHYDROGENASE SUBUNIT C-RELATED"/>
    <property type="match status" value="1"/>
</dbReference>
<evidence type="ECO:0000256" key="3">
    <source>
        <dbReference type="ARBA" id="ARBA00023002"/>
    </source>
</evidence>
<dbReference type="GO" id="GO:0034875">
    <property type="term" value="F:caffeine oxidase activity"/>
    <property type="evidence" value="ECO:0007669"/>
    <property type="project" value="UniProtKB-EC"/>
</dbReference>
<dbReference type="InterPro" id="IPR016167">
    <property type="entry name" value="FAD-bd_PCMH_sub1"/>
</dbReference>
<evidence type="ECO:0000256" key="1">
    <source>
        <dbReference type="ARBA" id="ARBA00022630"/>
    </source>
</evidence>
<protein>
    <submittedName>
        <fullName evidence="5">Caffeine dehydrogenase subunit beta</fullName>
        <ecNumber evidence="5">1.17.5.2</ecNumber>
    </submittedName>
</protein>
<dbReference type="AlphaFoldDB" id="A0A1Y0EFW5"/>
<dbReference type="InterPro" id="IPR051312">
    <property type="entry name" value="Diverse_Substr_Oxidored"/>
</dbReference>
<organism evidence="5 6">
    <name type="scientific">Yoonia vestfoldensis</name>
    <dbReference type="NCBI Taxonomy" id="245188"/>
    <lineage>
        <taxon>Bacteria</taxon>
        <taxon>Pseudomonadati</taxon>
        <taxon>Pseudomonadota</taxon>
        <taxon>Alphaproteobacteria</taxon>
        <taxon>Rhodobacterales</taxon>
        <taxon>Paracoccaceae</taxon>
        <taxon>Yoonia</taxon>
    </lineage>
</organism>
<dbReference type="InterPro" id="IPR002346">
    <property type="entry name" value="Mopterin_DH_FAD-bd"/>
</dbReference>
<dbReference type="InterPro" id="IPR016166">
    <property type="entry name" value="FAD-bd_PCMH"/>
</dbReference>
<accession>A0A1Y0EFW5</accession>
<evidence type="ECO:0000259" key="4">
    <source>
        <dbReference type="PROSITE" id="PS51387"/>
    </source>
</evidence>
<dbReference type="PROSITE" id="PS51387">
    <property type="entry name" value="FAD_PCMH"/>
    <property type="match status" value="1"/>
</dbReference>
<dbReference type="OrthoDB" id="9793944at2"/>
<dbReference type="Gene3D" id="3.30.43.10">
    <property type="entry name" value="Uridine Diphospho-n-acetylenolpyruvylglucosamine Reductase, domain 2"/>
    <property type="match status" value="1"/>
</dbReference>
<dbReference type="Pfam" id="PF00941">
    <property type="entry name" value="FAD_binding_5"/>
    <property type="match status" value="1"/>
</dbReference>